<keyword evidence="4" id="KW-1185">Reference proteome</keyword>
<dbReference type="GO" id="GO:0003677">
    <property type="term" value="F:DNA binding"/>
    <property type="evidence" value="ECO:0007669"/>
    <property type="project" value="UniProtKB-KW"/>
</dbReference>
<comment type="caution">
    <text evidence="3">The sequence shown here is derived from an EMBL/GenBank/DDBJ whole genome shotgun (WGS) entry which is preliminary data.</text>
</comment>
<evidence type="ECO:0000256" key="1">
    <source>
        <dbReference type="ARBA" id="ARBA00023125"/>
    </source>
</evidence>
<evidence type="ECO:0000313" key="3">
    <source>
        <dbReference type="EMBL" id="OQD86017.1"/>
    </source>
</evidence>
<dbReference type="Pfam" id="PF03221">
    <property type="entry name" value="HTH_Tnp_Tc5"/>
    <property type="match status" value="1"/>
</dbReference>
<dbReference type="AlphaFoldDB" id="A0A1V6QAH5"/>
<gene>
    <name evidence="3" type="ORF">PENSOL_c091G02787</name>
</gene>
<evidence type="ECO:0000313" key="4">
    <source>
        <dbReference type="Proteomes" id="UP000191612"/>
    </source>
</evidence>
<sequence>MSQELEDRISNALSACSATQKPNVSAIAREFGITSSILRGRLKGHKSRNDRIPTNKALDPEQEKALILWIDTLDQAYSPPTAGQIQAAALQIVRRHEPARTLGKNWAYDFIARLPSRFETIKQKPMEKARYEVCKPGYIVSWYDRLQITLKTYGIAQKNLYNFDETGFRIGEGKAQNVVSARGNSKNNTGGQAESLTGIECVSADANPERLDR</sequence>
<keyword evidence="1" id="KW-0238">DNA-binding</keyword>
<proteinExistence type="predicted"/>
<name>A0A1V6QAH5_9EURO</name>
<feature type="domain" description="HTH CENPB-type" evidence="2">
    <location>
        <begin position="50"/>
        <end position="120"/>
    </location>
</feature>
<dbReference type="EMBL" id="MDYO01000091">
    <property type="protein sequence ID" value="OQD86017.1"/>
    <property type="molecule type" value="Genomic_DNA"/>
</dbReference>
<organism evidence="3 4">
    <name type="scientific">Penicillium solitum</name>
    <dbReference type="NCBI Taxonomy" id="60172"/>
    <lineage>
        <taxon>Eukaryota</taxon>
        <taxon>Fungi</taxon>
        <taxon>Dikarya</taxon>
        <taxon>Ascomycota</taxon>
        <taxon>Pezizomycotina</taxon>
        <taxon>Eurotiomycetes</taxon>
        <taxon>Eurotiomycetidae</taxon>
        <taxon>Eurotiales</taxon>
        <taxon>Aspergillaceae</taxon>
        <taxon>Penicillium</taxon>
    </lineage>
</organism>
<dbReference type="InterPro" id="IPR006600">
    <property type="entry name" value="HTH_CenpB_DNA-bd_dom"/>
</dbReference>
<evidence type="ECO:0000259" key="2">
    <source>
        <dbReference type="PROSITE" id="PS51253"/>
    </source>
</evidence>
<protein>
    <recommendedName>
        <fullName evidence="2">HTH CENPB-type domain-containing protein</fullName>
    </recommendedName>
</protein>
<dbReference type="Proteomes" id="UP000191612">
    <property type="component" value="Unassembled WGS sequence"/>
</dbReference>
<dbReference type="PROSITE" id="PS51253">
    <property type="entry name" value="HTH_CENPB"/>
    <property type="match status" value="1"/>
</dbReference>
<reference evidence="4" key="1">
    <citation type="journal article" date="2017" name="Nat. Microbiol.">
        <title>Global analysis of biosynthetic gene clusters reveals vast potential of secondary metabolite production in Penicillium species.</title>
        <authorList>
            <person name="Nielsen J.C."/>
            <person name="Grijseels S."/>
            <person name="Prigent S."/>
            <person name="Ji B."/>
            <person name="Dainat J."/>
            <person name="Nielsen K.F."/>
            <person name="Frisvad J.C."/>
            <person name="Workman M."/>
            <person name="Nielsen J."/>
        </authorList>
    </citation>
    <scope>NUCLEOTIDE SEQUENCE [LARGE SCALE GENOMIC DNA]</scope>
    <source>
        <strain evidence="4">IBT 29525</strain>
    </source>
</reference>
<accession>A0A1V6QAH5</accession>